<dbReference type="PANTHER" id="PTHR35342:SF5">
    <property type="entry name" value="TRICARBOXYLIC TRANSPORT PROTEIN"/>
    <property type="match status" value="1"/>
</dbReference>
<feature type="transmembrane region" description="Helical" evidence="1">
    <location>
        <begin position="172"/>
        <end position="193"/>
    </location>
</feature>
<keyword evidence="1" id="KW-1133">Transmembrane helix</keyword>
<evidence type="ECO:0000259" key="2">
    <source>
        <dbReference type="Pfam" id="PF01970"/>
    </source>
</evidence>
<evidence type="ECO:0000313" key="3">
    <source>
        <dbReference type="EMBL" id="GAI77926.1"/>
    </source>
</evidence>
<feature type="non-terminal residue" evidence="3">
    <location>
        <position position="1"/>
    </location>
</feature>
<feature type="transmembrane region" description="Helical" evidence="1">
    <location>
        <begin position="31"/>
        <end position="50"/>
    </location>
</feature>
<dbReference type="EMBL" id="BARW01009237">
    <property type="protein sequence ID" value="GAI77926.1"/>
    <property type="molecule type" value="Genomic_DNA"/>
</dbReference>
<proteinExistence type="predicted"/>
<organism evidence="3">
    <name type="scientific">marine sediment metagenome</name>
    <dbReference type="NCBI Taxonomy" id="412755"/>
    <lineage>
        <taxon>unclassified sequences</taxon>
        <taxon>metagenomes</taxon>
        <taxon>ecological metagenomes</taxon>
    </lineage>
</organism>
<reference evidence="3" key="1">
    <citation type="journal article" date="2014" name="Front. Microbiol.">
        <title>High frequency of phylogenetically diverse reductive dehalogenase-homologous genes in deep subseafloor sedimentary metagenomes.</title>
        <authorList>
            <person name="Kawai M."/>
            <person name="Futagami T."/>
            <person name="Toyoda A."/>
            <person name="Takaki Y."/>
            <person name="Nishi S."/>
            <person name="Hori S."/>
            <person name="Arai W."/>
            <person name="Tsubouchi T."/>
            <person name="Morono Y."/>
            <person name="Uchiyama I."/>
            <person name="Ito T."/>
            <person name="Fujiyama A."/>
            <person name="Inagaki F."/>
            <person name="Takami H."/>
        </authorList>
    </citation>
    <scope>NUCLEOTIDE SEQUENCE</scope>
    <source>
        <strain evidence="3">Expedition CK06-06</strain>
    </source>
</reference>
<protein>
    <recommendedName>
        <fullName evidence="2">DUF112 domain-containing protein</fullName>
    </recommendedName>
</protein>
<dbReference type="AlphaFoldDB" id="X1SFK2"/>
<dbReference type="PANTHER" id="PTHR35342">
    <property type="entry name" value="TRICARBOXYLIC TRANSPORT PROTEIN"/>
    <property type="match status" value="1"/>
</dbReference>
<comment type="caution">
    <text evidence="3">The sequence shown here is derived from an EMBL/GenBank/DDBJ whole genome shotgun (WGS) entry which is preliminary data.</text>
</comment>
<keyword evidence="1" id="KW-0812">Transmembrane</keyword>
<name>X1SFK2_9ZZZZ</name>
<dbReference type="InterPro" id="IPR002823">
    <property type="entry name" value="DUF112_TM"/>
</dbReference>
<sequence>GTGIPEGVAAAEAANNAVQGGSMVPLLTLGIPGNAASAVMLGALMIHGLIPGFELFTKYASVTYTYMMAVIFSNFLMLAVAWYASRLFAKIAKIPYYILTPAMLLITLVGSFSTRQYFFDIWITVILGTVCYLLTLAKYPMPPILLGVILGPIAERGFRRALMISHGDWSIFFTRPICLIMIILSIFSVYSGIKINKSKAK</sequence>
<evidence type="ECO:0000256" key="1">
    <source>
        <dbReference type="SAM" id="Phobius"/>
    </source>
</evidence>
<feature type="transmembrane region" description="Helical" evidence="1">
    <location>
        <begin position="94"/>
        <end position="112"/>
    </location>
</feature>
<accession>X1SFK2</accession>
<dbReference type="Pfam" id="PF01970">
    <property type="entry name" value="TctA"/>
    <property type="match status" value="1"/>
</dbReference>
<feature type="domain" description="DUF112" evidence="2">
    <location>
        <begin position="1"/>
        <end position="146"/>
    </location>
</feature>
<gene>
    <name evidence="3" type="ORF">S12H4_18650</name>
</gene>
<keyword evidence="1" id="KW-0472">Membrane</keyword>
<feature type="transmembrane region" description="Helical" evidence="1">
    <location>
        <begin position="119"/>
        <end position="137"/>
    </location>
</feature>
<feature type="transmembrane region" description="Helical" evidence="1">
    <location>
        <begin position="62"/>
        <end position="82"/>
    </location>
</feature>